<feature type="coiled-coil region" evidence="3">
    <location>
        <begin position="402"/>
        <end position="462"/>
    </location>
</feature>
<feature type="region of interest" description="Disordered" evidence="4">
    <location>
        <begin position="1"/>
        <end position="33"/>
    </location>
</feature>
<dbReference type="GO" id="GO:0005737">
    <property type="term" value="C:cytoplasm"/>
    <property type="evidence" value="ECO:0007669"/>
    <property type="project" value="UniProtKB-SubCell"/>
</dbReference>
<feature type="domain" description="Centrosomin N-terminal motif 1" evidence="5">
    <location>
        <begin position="72"/>
        <end position="137"/>
    </location>
</feature>
<evidence type="ECO:0000313" key="7">
    <source>
        <dbReference type="Proteomes" id="UP001367676"/>
    </source>
</evidence>
<reference evidence="6 7" key="1">
    <citation type="submission" date="2024-03" db="EMBL/GenBank/DDBJ databases">
        <title>Adaptation during the transition from Ophiocordyceps entomopathogen to insect associate is accompanied by gene loss and intensified selection.</title>
        <authorList>
            <person name="Ward C.M."/>
            <person name="Onetto C.A."/>
            <person name="Borneman A.R."/>
        </authorList>
    </citation>
    <scope>NUCLEOTIDE SEQUENCE [LARGE SCALE GENOMIC DNA]</scope>
    <source>
        <strain evidence="6">AWRI1</strain>
        <tissue evidence="6">Single Adult Female</tissue>
    </source>
</reference>
<accession>A0AAN9XXP2</accession>
<feature type="compositionally biased region" description="Basic and acidic residues" evidence="4">
    <location>
        <begin position="370"/>
        <end position="379"/>
    </location>
</feature>
<dbReference type="GO" id="GO:0005815">
    <property type="term" value="C:microtubule organizing center"/>
    <property type="evidence" value="ECO:0007669"/>
    <property type="project" value="InterPro"/>
</dbReference>
<keyword evidence="3" id="KW-0175">Coiled coil</keyword>
<evidence type="ECO:0000256" key="1">
    <source>
        <dbReference type="ARBA" id="ARBA00004496"/>
    </source>
</evidence>
<comment type="caution">
    <text evidence="6">The sequence shown here is derived from an EMBL/GenBank/DDBJ whole genome shotgun (WGS) entry which is preliminary data.</text>
</comment>
<dbReference type="PANTHER" id="PTHR23159:SF31">
    <property type="entry name" value="CENTROSOME-ASSOCIATED PROTEIN CEP250 ISOFORM X1"/>
    <property type="match status" value="1"/>
</dbReference>
<feature type="coiled-coil region" evidence="3">
    <location>
        <begin position="1447"/>
        <end position="1481"/>
    </location>
</feature>
<sequence>MIDTSSPARLPVRAPVPFSAPRQQSQHPQHLREFTKNVEESLRKMDITESSSSETSPAAVIPHLGDLTLEKDSDRKTLKKDLYDLKLRIYYMEQREKILNGEDGDDIYQKYMDLQSEFEKLSKNLDEKDDLLLKAEKVTTYLREEKTKLRVEFLEKEKFYKEHIQQLEKELENMRLCNPKFGLHSTVFMSGDSADSYSLPASSDQKHVNDLEYQIHQLNIELESVKANNDQLEKSVHTLQRKVQLCNKEISDLNNDLLSVQKERDIAVENCARNNEFLNKLRLEQSPSRESTHPITSDSSSKAEEAAATLIRHLLAENKQMNMKLRKVKDELLLIKELCSSCSTCIQEKKQKKLAATNLRQNSVSCPASEEEKSDKHSMMSDSDNESLVDNFGGKLVEPCELRKLLREKDKMIRQLRAENKKRTYNLQELVNKELWDKNREIEKLNKQCEKLKYEIELTRKQASNANALPMRELQSPYVRYANEGKENVLGVSDDVKLLKEQLRNCLEEKRALLQRIGTLECKITSDEEQNAQTSLVHNLRLECAKHRDDFEEAEKARKDAFNACALLTNRLEELACFLESLLTHDASVLNAKRRELLRQAIERSREISKSFSCTFVDPDTVSVAATKFESSVDLSCPILPDYSEINLSFSCDDDDDDEEDREEEDELDFGVTRKKRAHHCAAAEKTLRADSTDDCADKCKENVDDLDACSNTVQRNMFSSQELNARSELMLCTKHSCPADEDTADGGGTEMTDDSQPAERRFHCEACCGADYPNSTLTSSVPVSSDEAPRIPGRCDSASDPPAGNARFSVTSAATKLMTRRMRPASSYTTDSDVSVPSDKKSADPNEMRFMRRRIRTLQRINDALRTDLKNRRSSESRSNVEEKTDVEKISEKTKLRNILNKINLENCVDTDKYRDCVENVRRSLRDLSKHVKSKKLDKTFVWTKLQEVREHFDFSELCCAKLNEHLSEARMRGEMLSNMLEETQSRFEQVMVDLRTTKLAYNGVLLEHEQNVFKYEQDQAEKEKLRQKLDSAEQLVCHLECDLQKSAGENRVLEERVRAKTCSDEQLDAARARIRELESFVAANDHTLQELTACKTNLLRLSDENEKLLRELDELSAYKGRIEEYERRVDAYKATCERLELELFEKSAIEKAYEEQRVKLEQQVEQKNAISDTLKRTDSELLETRAKIRSLEAQLGELGQLVSQKENAIASRDAHIVELQREKENGARLLEEVRRQTQCEIREKCELAHELRTSLAASEEKRQKYECEIAALKSLLGTCEEEKREFRARIEKQLEEHESLKHQHEQKMKYLLAQIVAYRCEEESSLTAHRQLVEQIEQAQRKKEAWKKSIQEWKNKYDQLRVEKEQIERKLQTDECKIACGRSIDSELVKCGVERDWFVKEAQLRYQLDVATLTTSHVILEWTRLANEKLRLQRDLQKRDKPYYVNHLESVKTQLETRVKELEMANEEMEARLQHLQSDKYCVSDMEDLTSDDSSHAVPFNKNAFQGLFPFKSASRVTPTTVTGTVTTGYSSSLPSSPSRINDEFKHRASNSLSSSPTSNAKTHPSSVQVRPPNDIPEYSRVLDISDNALRYDVDMSPKLTPLRKDSNEHNATSPDLGIDSDSGRNNSFDFDVDPSSRSKTRCEIDKLEEENQSLKRELGRTRQELEETLEKLTALNKNKKKMEKAIFEQIYETKHILHRARVNLEDGNVDVVPS</sequence>
<dbReference type="PANTHER" id="PTHR23159">
    <property type="entry name" value="CENTROSOMAL PROTEIN 2"/>
    <property type="match status" value="1"/>
</dbReference>
<comment type="subcellular location">
    <subcellularLocation>
        <location evidence="1">Cytoplasm</location>
    </subcellularLocation>
</comment>
<feature type="coiled-coil region" evidence="3">
    <location>
        <begin position="1093"/>
        <end position="1379"/>
    </location>
</feature>
<proteinExistence type="predicted"/>
<feature type="compositionally biased region" description="Low complexity" evidence="4">
    <location>
        <begin position="826"/>
        <end position="838"/>
    </location>
</feature>
<feature type="region of interest" description="Disordered" evidence="4">
    <location>
        <begin position="867"/>
        <end position="886"/>
    </location>
</feature>
<keyword evidence="2" id="KW-0963">Cytoplasm</keyword>
<dbReference type="EMBL" id="JBBCAQ010000037">
    <property type="protein sequence ID" value="KAK7573447.1"/>
    <property type="molecule type" value="Genomic_DNA"/>
</dbReference>
<dbReference type="Pfam" id="PF07989">
    <property type="entry name" value="Cnn_1N"/>
    <property type="match status" value="1"/>
</dbReference>
<feature type="compositionally biased region" description="Low complexity" evidence="4">
    <location>
        <begin position="1524"/>
        <end position="1541"/>
    </location>
</feature>
<keyword evidence="7" id="KW-1185">Reference proteome</keyword>
<dbReference type="InterPro" id="IPR012943">
    <property type="entry name" value="Cnn_1N"/>
</dbReference>
<evidence type="ECO:0000256" key="4">
    <source>
        <dbReference type="SAM" id="MobiDB-lite"/>
    </source>
</evidence>
<feature type="region of interest" description="Disordered" evidence="4">
    <location>
        <begin position="364"/>
        <end position="387"/>
    </location>
</feature>
<organism evidence="6 7">
    <name type="scientific">Parthenolecanium corni</name>
    <dbReference type="NCBI Taxonomy" id="536013"/>
    <lineage>
        <taxon>Eukaryota</taxon>
        <taxon>Metazoa</taxon>
        <taxon>Ecdysozoa</taxon>
        <taxon>Arthropoda</taxon>
        <taxon>Hexapoda</taxon>
        <taxon>Insecta</taxon>
        <taxon>Pterygota</taxon>
        <taxon>Neoptera</taxon>
        <taxon>Paraneoptera</taxon>
        <taxon>Hemiptera</taxon>
        <taxon>Sternorrhyncha</taxon>
        <taxon>Coccoidea</taxon>
        <taxon>Coccidae</taxon>
        <taxon>Parthenolecanium</taxon>
    </lineage>
</organism>
<protein>
    <recommendedName>
        <fullName evidence="5">Centrosomin N-terminal motif 1 domain-containing protein</fullName>
    </recommendedName>
</protein>
<evidence type="ECO:0000256" key="3">
    <source>
        <dbReference type="SAM" id="Coils"/>
    </source>
</evidence>
<dbReference type="Proteomes" id="UP001367676">
    <property type="component" value="Unassembled WGS sequence"/>
</dbReference>
<feature type="compositionally biased region" description="Polar residues" evidence="4">
    <location>
        <begin position="1562"/>
        <end position="1571"/>
    </location>
</feature>
<feature type="compositionally biased region" description="Low complexity" evidence="4">
    <location>
        <begin position="1552"/>
        <end position="1561"/>
    </location>
</feature>
<feature type="region of interest" description="Disordered" evidence="4">
    <location>
        <begin position="1524"/>
        <end position="1581"/>
    </location>
</feature>
<feature type="coiled-coil region" evidence="3">
    <location>
        <begin position="208"/>
        <end position="263"/>
    </location>
</feature>
<feature type="region of interest" description="Disordered" evidence="4">
    <location>
        <begin position="821"/>
        <end position="845"/>
    </location>
</feature>
<feature type="region of interest" description="Disordered" evidence="4">
    <location>
        <begin position="779"/>
        <end position="808"/>
    </location>
</feature>
<evidence type="ECO:0000256" key="2">
    <source>
        <dbReference type="ARBA" id="ARBA00022490"/>
    </source>
</evidence>
<feature type="region of interest" description="Disordered" evidence="4">
    <location>
        <begin position="283"/>
        <end position="303"/>
    </location>
</feature>
<feature type="coiled-coil region" evidence="3">
    <location>
        <begin position="111"/>
        <end position="170"/>
    </location>
</feature>
<evidence type="ECO:0000313" key="6">
    <source>
        <dbReference type="EMBL" id="KAK7573447.1"/>
    </source>
</evidence>
<evidence type="ECO:0000259" key="5">
    <source>
        <dbReference type="Pfam" id="PF07989"/>
    </source>
</evidence>
<feature type="region of interest" description="Disordered" evidence="4">
    <location>
        <begin position="1601"/>
        <end position="1642"/>
    </location>
</feature>
<name>A0AAN9XXP2_9HEMI</name>
<feature type="compositionally biased region" description="Polar residues" evidence="4">
    <location>
        <begin position="285"/>
        <end position="296"/>
    </location>
</feature>
<gene>
    <name evidence="6" type="ORF">V9T40_010638</name>
</gene>
<feature type="coiled-coil region" evidence="3">
    <location>
        <begin position="496"/>
        <end position="557"/>
    </location>
</feature>